<sequence length="108" mass="10783">MWNIIQVNASTPSKTSILFGGLPGKETVGPTNALGPEGAVYVLAFPGLGYIRLTDVGSTGNGPGSWKVAVSGSSTNWTYEGGGQATVSVNADGTYTISGGSNSVNGSV</sequence>
<gene>
    <name evidence="1" type="ORF">GGX14DRAFT_652545</name>
</gene>
<reference evidence="1" key="1">
    <citation type="submission" date="2023-03" db="EMBL/GenBank/DDBJ databases">
        <title>Massive genome expansion in bonnet fungi (Mycena s.s.) driven by repeated elements and novel gene families across ecological guilds.</title>
        <authorList>
            <consortium name="Lawrence Berkeley National Laboratory"/>
            <person name="Harder C.B."/>
            <person name="Miyauchi S."/>
            <person name="Viragh M."/>
            <person name="Kuo A."/>
            <person name="Thoen E."/>
            <person name="Andreopoulos B."/>
            <person name="Lu D."/>
            <person name="Skrede I."/>
            <person name="Drula E."/>
            <person name="Henrissat B."/>
            <person name="Morin E."/>
            <person name="Kohler A."/>
            <person name="Barry K."/>
            <person name="LaButti K."/>
            <person name="Morin E."/>
            <person name="Salamov A."/>
            <person name="Lipzen A."/>
            <person name="Mereny Z."/>
            <person name="Hegedus B."/>
            <person name="Baldrian P."/>
            <person name="Stursova M."/>
            <person name="Weitz H."/>
            <person name="Taylor A."/>
            <person name="Grigoriev I.V."/>
            <person name="Nagy L.G."/>
            <person name="Martin F."/>
            <person name="Kauserud H."/>
        </authorList>
    </citation>
    <scope>NUCLEOTIDE SEQUENCE</scope>
    <source>
        <strain evidence="1">9144</strain>
    </source>
</reference>
<evidence type="ECO:0000313" key="2">
    <source>
        <dbReference type="Proteomes" id="UP001219525"/>
    </source>
</evidence>
<accession>A0AAD6V4Y1</accession>
<evidence type="ECO:0000313" key="1">
    <source>
        <dbReference type="EMBL" id="KAJ7203085.1"/>
    </source>
</evidence>
<protein>
    <submittedName>
        <fullName evidence="1">Uncharacterized protein</fullName>
    </submittedName>
</protein>
<dbReference type="AlphaFoldDB" id="A0AAD6V4Y1"/>
<proteinExistence type="predicted"/>
<keyword evidence="2" id="KW-1185">Reference proteome</keyword>
<dbReference type="Proteomes" id="UP001219525">
    <property type="component" value="Unassembled WGS sequence"/>
</dbReference>
<comment type="caution">
    <text evidence="1">The sequence shown here is derived from an EMBL/GenBank/DDBJ whole genome shotgun (WGS) entry which is preliminary data.</text>
</comment>
<name>A0AAD6V4Y1_9AGAR</name>
<organism evidence="1 2">
    <name type="scientific">Mycena pura</name>
    <dbReference type="NCBI Taxonomy" id="153505"/>
    <lineage>
        <taxon>Eukaryota</taxon>
        <taxon>Fungi</taxon>
        <taxon>Dikarya</taxon>
        <taxon>Basidiomycota</taxon>
        <taxon>Agaricomycotina</taxon>
        <taxon>Agaricomycetes</taxon>
        <taxon>Agaricomycetidae</taxon>
        <taxon>Agaricales</taxon>
        <taxon>Marasmiineae</taxon>
        <taxon>Mycenaceae</taxon>
        <taxon>Mycena</taxon>
    </lineage>
</organism>
<dbReference type="EMBL" id="JARJCW010000052">
    <property type="protein sequence ID" value="KAJ7203085.1"/>
    <property type="molecule type" value="Genomic_DNA"/>
</dbReference>